<feature type="region of interest" description="Disordered" evidence="1">
    <location>
        <begin position="717"/>
        <end position="763"/>
    </location>
</feature>
<dbReference type="SMART" id="SM00167">
    <property type="entry name" value="VPS9"/>
    <property type="match status" value="1"/>
</dbReference>
<dbReference type="Gene3D" id="1.20.1050.80">
    <property type="entry name" value="VPS9 domain"/>
    <property type="match status" value="1"/>
</dbReference>
<dbReference type="InterPro" id="IPR037191">
    <property type="entry name" value="VPS9_dom_sf"/>
</dbReference>
<gene>
    <name evidence="3" type="ORF">PCOS0759_LOCUS8508</name>
</gene>
<reference evidence="3" key="1">
    <citation type="submission" date="2021-01" db="EMBL/GenBank/DDBJ databases">
        <authorList>
            <person name="Corre E."/>
            <person name="Pelletier E."/>
            <person name="Niang G."/>
            <person name="Scheremetjew M."/>
            <person name="Finn R."/>
            <person name="Kale V."/>
            <person name="Holt S."/>
            <person name="Cochrane G."/>
            <person name="Meng A."/>
            <person name="Brown T."/>
            <person name="Cohen L."/>
        </authorList>
    </citation>
    <scope>NUCLEOTIDE SEQUENCE</scope>
    <source>
        <strain evidence="3">WS</strain>
    </source>
</reference>
<dbReference type="EMBL" id="HBGD01010354">
    <property type="protein sequence ID" value="CAD9085254.1"/>
    <property type="molecule type" value="Transcribed_RNA"/>
</dbReference>
<dbReference type="Pfam" id="PF18151">
    <property type="entry name" value="DUF5601"/>
    <property type="match status" value="1"/>
</dbReference>
<feature type="region of interest" description="Disordered" evidence="1">
    <location>
        <begin position="36"/>
        <end position="72"/>
    </location>
</feature>
<dbReference type="PANTHER" id="PTHR23101:SF25">
    <property type="entry name" value="GTPASE-ACTIVATING PROTEIN AND VPS9 DOMAIN-CONTAINING PROTEIN 1"/>
    <property type="match status" value="1"/>
</dbReference>
<proteinExistence type="predicted"/>
<accession>A0A7S1KTD5</accession>
<feature type="region of interest" description="Disordered" evidence="1">
    <location>
        <begin position="85"/>
        <end position="129"/>
    </location>
</feature>
<dbReference type="GO" id="GO:0005085">
    <property type="term" value="F:guanyl-nucleotide exchange factor activity"/>
    <property type="evidence" value="ECO:0007669"/>
    <property type="project" value="InterPro"/>
</dbReference>
<organism evidence="3">
    <name type="scientific">Percolomonas cosmopolitus</name>
    <dbReference type="NCBI Taxonomy" id="63605"/>
    <lineage>
        <taxon>Eukaryota</taxon>
        <taxon>Discoba</taxon>
        <taxon>Heterolobosea</taxon>
        <taxon>Tetramitia</taxon>
        <taxon>Eutetramitia</taxon>
        <taxon>Percolomonadidae</taxon>
        <taxon>Percolomonas</taxon>
    </lineage>
</organism>
<sequence>MSGLLDYELQNNPIILNLLTNSYKSLLKTLLRSTHRSGAANGSVNQRRQNGIIEPAHKISPNTTSSKKKKSSIIGNLDVSALFGGGKKANGTEEAQQDSVVEDDETNEHDTSESSAEPHTPITSTEVDSSSPGVYDLILLLPHSPSTTQLPHPLTLKTLFSYIAFFSPVDNKILSLNGIRMLLEDNRLLILDSEVPKSFDSLSREKQMEFQRDPAAAFRNEHKWDPSKPKKNILVLREAWISWSEESKEFFIVNSQKGSAIGDGQSETSTPEKSLSPVSNDTDEKFRLFLISNPVVDISPEELKASSSSDSKLNDLILAHNNSVSSISDELDHVPKSSSKAPSDQSSTQQMQVRKSNGPYTFKDFVDKMRHKNSSSLVKSLKKFIKDVNDRPYTDTLPRRVRKFLLVIMKEMERHPQWKDSSDLEMENAREGVEKYVMTKIFNKCFSSIEDVKVDQELSMRMSCFQSLPPSTLDIPQEVVAHDQWDSAKEELNKMNLFKTPRDKMICISNCCRILFNILQRINPEESAGADVFLPVLLYLVLQANPPCLHSNIKYINDYRNPDKMMSEAGYFLTNIQGAESFWLNCDATQLSINEEDFDRLLRRSYQGDGAPLDTAYTTSIDAESAVMDMSIMGTSYSETPPDKEAVPITESNAPERDETLSTHPIISEIRSSTQTEEVDSQGKLSEVDTEEEVAMEKHSISINIPMDKQQIITVRDSDDGKKPYFFPRSRSGSANNNNTADDTKSHTNSTLSSDAPATLNAGGMRKQISQILDTDTSIASNNQEFASLTIGELKSLFDAHKTMRQKLQSLLIENEL</sequence>
<dbReference type="AlphaFoldDB" id="A0A7S1KTD5"/>
<evidence type="ECO:0000256" key="1">
    <source>
        <dbReference type="SAM" id="MobiDB-lite"/>
    </source>
</evidence>
<feature type="compositionally biased region" description="Polar residues" evidence="1">
    <location>
        <begin position="731"/>
        <end position="756"/>
    </location>
</feature>
<feature type="domain" description="VPS9" evidence="2">
    <location>
        <begin position="452"/>
        <end position="592"/>
    </location>
</feature>
<name>A0A7S1KTD5_9EUKA</name>
<dbReference type="Gene3D" id="1.10.246.120">
    <property type="match status" value="1"/>
</dbReference>
<dbReference type="Pfam" id="PF02204">
    <property type="entry name" value="VPS9"/>
    <property type="match status" value="1"/>
</dbReference>
<feature type="region of interest" description="Disordered" evidence="1">
    <location>
        <begin position="328"/>
        <end position="356"/>
    </location>
</feature>
<dbReference type="GO" id="GO:0031267">
    <property type="term" value="F:small GTPase binding"/>
    <property type="evidence" value="ECO:0007669"/>
    <property type="project" value="TreeGrafter"/>
</dbReference>
<dbReference type="GO" id="GO:0030139">
    <property type="term" value="C:endocytic vesicle"/>
    <property type="evidence" value="ECO:0007669"/>
    <property type="project" value="TreeGrafter"/>
</dbReference>
<feature type="compositionally biased region" description="Polar residues" evidence="1">
    <location>
        <begin position="40"/>
        <end position="49"/>
    </location>
</feature>
<feature type="compositionally biased region" description="Polar residues" evidence="1">
    <location>
        <begin position="662"/>
        <end position="676"/>
    </location>
</feature>
<feature type="compositionally biased region" description="Polar residues" evidence="1">
    <location>
        <begin position="113"/>
        <end position="129"/>
    </location>
</feature>
<evidence type="ECO:0000259" key="2">
    <source>
        <dbReference type="PROSITE" id="PS51205"/>
    </source>
</evidence>
<dbReference type="PANTHER" id="PTHR23101">
    <property type="entry name" value="RAB GDP/GTP EXCHANGE FACTOR"/>
    <property type="match status" value="1"/>
</dbReference>
<dbReference type="InterPro" id="IPR003123">
    <property type="entry name" value="VPS9"/>
</dbReference>
<protein>
    <recommendedName>
        <fullName evidence="2">VPS9 domain-containing protein</fullName>
    </recommendedName>
</protein>
<feature type="region of interest" description="Disordered" evidence="1">
    <location>
        <begin position="636"/>
        <end position="692"/>
    </location>
</feature>
<evidence type="ECO:0000313" key="3">
    <source>
        <dbReference type="EMBL" id="CAD9085254.1"/>
    </source>
</evidence>
<dbReference type="GO" id="GO:0005829">
    <property type="term" value="C:cytosol"/>
    <property type="evidence" value="ECO:0007669"/>
    <property type="project" value="TreeGrafter"/>
</dbReference>
<feature type="compositionally biased region" description="Polar residues" evidence="1">
    <location>
        <begin position="265"/>
        <end position="280"/>
    </location>
</feature>
<dbReference type="GO" id="GO:0016192">
    <property type="term" value="P:vesicle-mediated transport"/>
    <property type="evidence" value="ECO:0007669"/>
    <property type="project" value="InterPro"/>
</dbReference>
<feature type="compositionally biased region" description="Low complexity" evidence="1">
    <location>
        <begin position="336"/>
        <end position="347"/>
    </location>
</feature>
<dbReference type="InterPro" id="IPR045046">
    <property type="entry name" value="Vps9-like"/>
</dbReference>
<dbReference type="SUPFAM" id="SSF109993">
    <property type="entry name" value="VPS9 domain"/>
    <property type="match status" value="1"/>
</dbReference>
<feature type="region of interest" description="Disordered" evidence="1">
    <location>
        <begin position="259"/>
        <end position="280"/>
    </location>
</feature>
<dbReference type="InterPro" id="IPR041545">
    <property type="entry name" value="DUF5601"/>
</dbReference>
<dbReference type="PROSITE" id="PS51205">
    <property type="entry name" value="VPS9"/>
    <property type="match status" value="1"/>
</dbReference>